<reference evidence="7 8" key="1">
    <citation type="submission" date="2012-12" db="EMBL/GenBank/DDBJ databases">
        <title>Novel taxa of Listeriaceae from agricultural environments in the United States.</title>
        <authorList>
            <person name="den Bakker H.C."/>
            <person name="Allred A."/>
            <person name="Warchocki S."/>
            <person name="Wright E.M."/>
            <person name="Burrell A."/>
            <person name="Nightingale K.K."/>
            <person name="Kephart D."/>
            <person name="Wiedmann M."/>
        </authorList>
    </citation>
    <scope>NUCLEOTIDE SEQUENCE [LARGE SCALE GENOMIC DNA]</scope>
    <source>
        <strain evidence="7 8">FSL F6-1037</strain>
    </source>
</reference>
<dbReference type="AlphaFoldDB" id="W7CKX0"/>
<protein>
    <submittedName>
        <fullName evidence="7">6-phospho-beta-glucosidase</fullName>
    </submittedName>
</protein>
<gene>
    <name evidence="7" type="ORF">BCAMP_09730</name>
</gene>
<organism evidence="7 8">
    <name type="scientific">Brochothrix campestris FSL F6-1037</name>
    <dbReference type="NCBI Taxonomy" id="1265861"/>
    <lineage>
        <taxon>Bacteria</taxon>
        <taxon>Bacillati</taxon>
        <taxon>Bacillota</taxon>
        <taxon>Bacilli</taxon>
        <taxon>Bacillales</taxon>
        <taxon>Listeriaceae</taxon>
        <taxon>Brochothrix</taxon>
    </lineage>
</organism>
<dbReference type="InterPro" id="IPR033132">
    <property type="entry name" value="GH_1_N_CS"/>
</dbReference>
<dbReference type="FunFam" id="3.20.20.80:FF:000004">
    <property type="entry name" value="Beta-glucosidase 6-phospho-beta-glucosidase"/>
    <property type="match status" value="1"/>
</dbReference>
<keyword evidence="2 6" id="KW-0378">Hydrolase</keyword>
<evidence type="ECO:0000256" key="6">
    <source>
        <dbReference type="RuleBase" id="RU004468"/>
    </source>
</evidence>
<dbReference type="GO" id="GO:0008422">
    <property type="term" value="F:beta-glucosidase activity"/>
    <property type="evidence" value="ECO:0007669"/>
    <property type="project" value="TreeGrafter"/>
</dbReference>
<dbReference type="PROSITE" id="PS00572">
    <property type="entry name" value="GLYCOSYL_HYDROL_F1_1"/>
    <property type="match status" value="1"/>
</dbReference>
<dbReference type="PANTHER" id="PTHR10353">
    <property type="entry name" value="GLYCOSYL HYDROLASE"/>
    <property type="match status" value="1"/>
</dbReference>
<sequence length="481" mass="54427">MLEMNKGFKPGFLWGGATAANQLEGGYNEGGKGLTIADVSPGGKIRMKLLRDDSYPLEIDTANYTYPNHLGIDFYHRYKEDIAMLAEMGFKTFRMSISWARIFPNGDDAQPNEAGLAYYEDVIDELLKHNIEPTITISHYETPLNLVKSYGGWKNRELIGLFEKYARTILERFANKVTYWMTFNEINTGVMGSFFTLGMRNESVNNNFQALHNQFVASAKAVKIAREINPNVQMGCMSIYATMYAYDCNPVTAAETMEKNRMFNYFCNDVQVRGEYPTYAYSFFAKNNVTLDIQPGDLEVIKENTMDYLSFSYYMSTAHSSDPAHSEGVQGNFFGGTKNPFLKASEWGWEIDPVGLRIALNDLYNRYGVPLYISENGLGAIDKVEADGSINDTYRIDYLQQHISEMKKAVEIDGVDLMAYTSWGCIDLVSASTGEMSKRYGFIYVDLDDEGNGTLERSRKASFDWYKKVIATNGEDLTNKD</sequence>
<dbReference type="PATRIC" id="fig|1265861.3.peg.1906"/>
<evidence type="ECO:0000256" key="3">
    <source>
        <dbReference type="ARBA" id="ARBA00023295"/>
    </source>
</evidence>
<dbReference type="Proteomes" id="UP000019243">
    <property type="component" value="Unassembled WGS sequence"/>
</dbReference>
<evidence type="ECO:0000256" key="4">
    <source>
        <dbReference type="PROSITE-ProRule" id="PRU10055"/>
    </source>
</evidence>
<evidence type="ECO:0000313" key="8">
    <source>
        <dbReference type="Proteomes" id="UP000019243"/>
    </source>
</evidence>
<comment type="caution">
    <text evidence="7">The sequence shown here is derived from an EMBL/GenBank/DDBJ whole genome shotgun (WGS) entry which is preliminary data.</text>
</comment>
<evidence type="ECO:0000256" key="1">
    <source>
        <dbReference type="ARBA" id="ARBA00010838"/>
    </source>
</evidence>
<dbReference type="PANTHER" id="PTHR10353:SF122">
    <property type="entry name" value="6-PHOSPHO-BETA-GLUCOSIDASE ASCB-RELATED"/>
    <property type="match status" value="1"/>
</dbReference>
<feature type="active site" description="Nucleophile" evidence="4">
    <location>
        <position position="375"/>
    </location>
</feature>
<accession>W7CKX0</accession>
<dbReference type="Pfam" id="PF00232">
    <property type="entry name" value="Glyco_hydro_1"/>
    <property type="match status" value="1"/>
</dbReference>
<dbReference type="Gene3D" id="3.20.20.80">
    <property type="entry name" value="Glycosidases"/>
    <property type="match status" value="1"/>
</dbReference>
<dbReference type="GO" id="GO:0016052">
    <property type="term" value="P:carbohydrate catabolic process"/>
    <property type="evidence" value="ECO:0007669"/>
    <property type="project" value="TreeGrafter"/>
</dbReference>
<dbReference type="STRING" id="1265861.BCAMP_09730"/>
<dbReference type="EMBL" id="AODH01000040">
    <property type="protein sequence ID" value="EUJ37632.1"/>
    <property type="molecule type" value="Genomic_DNA"/>
</dbReference>
<keyword evidence="8" id="KW-1185">Reference proteome</keyword>
<evidence type="ECO:0000256" key="5">
    <source>
        <dbReference type="RuleBase" id="RU003690"/>
    </source>
</evidence>
<dbReference type="GO" id="GO:0005829">
    <property type="term" value="C:cytosol"/>
    <property type="evidence" value="ECO:0007669"/>
    <property type="project" value="TreeGrafter"/>
</dbReference>
<dbReference type="PROSITE" id="PS00653">
    <property type="entry name" value="GLYCOSYL_HYDROL_F1_2"/>
    <property type="match status" value="1"/>
</dbReference>
<dbReference type="InterPro" id="IPR001360">
    <property type="entry name" value="Glyco_hydro_1"/>
</dbReference>
<dbReference type="PRINTS" id="PR00131">
    <property type="entry name" value="GLHYDRLASE1"/>
</dbReference>
<dbReference type="RefSeq" id="WP_035315114.1">
    <property type="nucleotide sequence ID" value="NZ_AODH01000040.1"/>
</dbReference>
<dbReference type="InterPro" id="IPR018120">
    <property type="entry name" value="Glyco_hydro_1_AS"/>
</dbReference>
<comment type="similarity">
    <text evidence="1 5">Belongs to the glycosyl hydrolase 1 family.</text>
</comment>
<evidence type="ECO:0000256" key="2">
    <source>
        <dbReference type="ARBA" id="ARBA00022801"/>
    </source>
</evidence>
<proteinExistence type="inferred from homology"/>
<evidence type="ECO:0000313" key="7">
    <source>
        <dbReference type="EMBL" id="EUJ37632.1"/>
    </source>
</evidence>
<dbReference type="SUPFAM" id="SSF51445">
    <property type="entry name" value="(Trans)glycosidases"/>
    <property type="match status" value="1"/>
</dbReference>
<keyword evidence="3 6" id="KW-0326">Glycosidase</keyword>
<name>W7CKX0_9LIST</name>
<dbReference type="InterPro" id="IPR017853">
    <property type="entry name" value="GH"/>
</dbReference>